<dbReference type="SUPFAM" id="SSF54523">
    <property type="entry name" value="Pili subunits"/>
    <property type="match status" value="1"/>
</dbReference>
<comment type="caution">
    <text evidence="2">The sequence shown here is derived from an EMBL/GenBank/DDBJ whole genome shotgun (WGS) entry which is preliminary data.</text>
</comment>
<gene>
    <name evidence="2" type="ORF">A3C24_03615</name>
</gene>
<evidence type="ECO:0000256" key="1">
    <source>
        <dbReference type="SAM" id="Phobius"/>
    </source>
</evidence>
<sequence length="157" mass="17370">MVRSKTYPHYQKGVTFIELIIVLSVIVILSTLSLSSYRNFNEDRKLELEAQKLIETFELAKKKTISGDKPCGSFQGTYTVSWTISSYTLTPDGCSNLMTYRFPGSIVLTTNSSVTFQPFGRGSDEASIIIKHVKKSVCRNVTLNGAGTADQDIITCP</sequence>
<accession>A0A1F7GVK3</accession>
<reference evidence="2 3" key="1">
    <citation type="journal article" date="2016" name="Nat. Commun.">
        <title>Thousands of microbial genomes shed light on interconnected biogeochemical processes in an aquifer system.</title>
        <authorList>
            <person name="Anantharaman K."/>
            <person name="Brown C.T."/>
            <person name="Hug L.A."/>
            <person name="Sharon I."/>
            <person name="Castelle C.J."/>
            <person name="Probst A.J."/>
            <person name="Thomas B.C."/>
            <person name="Singh A."/>
            <person name="Wilkins M.J."/>
            <person name="Karaoz U."/>
            <person name="Brodie E.L."/>
            <person name="Williams K.H."/>
            <person name="Hubbard S.S."/>
            <person name="Banfield J.F."/>
        </authorList>
    </citation>
    <scope>NUCLEOTIDE SEQUENCE [LARGE SCALE GENOMIC DNA]</scope>
</reference>
<dbReference type="EMBL" id="MFZM01000030">
    <property type="protein sequence ID" value="OGK22921.1"/>
    <property type="molecule type" value="Genomic_DNA"/>
</dbReference>
<dbReference type="Proteomes" id="UP000177159">
    <property type="component" value="Unassembled WGS sequence"/>
</dbReference>
<dbReference type="NCBIfam" id="TIGR02532">
    <property type="entry name" value="IV_pilin_GFxxxE"/>
    <property type="match status" value="1"/>
</dbReference>
<evidence type="ECO:0000313" key="3">
    <source>
        <dbReference type="Proteomes" id="UP000177159"/>
    </source>
</evidence>
<dbReference type="Gene3D" id="3.30.700.10">
    <property type="entry name" value="Glycoprotein, Type 4 Pilin"/>
    <property type="match status" value="1"/>
</dbReference>
<evidence type="ECO:0000313" key="2">
    <source>
        <dbReference type="EMBL" id="OGK22921.1"/>
    </source>
</evidence>
<protein>
    <recommendedName>
        <fullName evidence="4">General secretion pathway GspH domain-containing protein</fullName>
    </recommendedName>
</protein>
<organism evidence="2 3">
    <name type="scientific">Candidatus Roizmanbacteria bacterium RIFCSPHIGHO2_02_FULL_37_24</name>
    <dbReference type="NCBI Taxonomy" id="1802037"/>
    <lineage>
        <taxon>Bacteria</taxon>
        <taxon>Candidatus Roizmaniibacteriota</taxon>
    </lineage>
</organism>
<dbReference type="InterPro" id="IPR012902">
    <property type="entry name" value="N_methyl_site"/>
</dbReference>
<name>A0A1F7GVK3_9BACT</name>
<keyword evidence="1" id="KW-0472">Membrane</keyword>
<evidence type="ECO:0008006" key="4">
    <source>
        <dbReference type="Google" id="ProtNLM"/>
    </source>
</evidence>
<proteinExistence type="predicted"/>
<keyword evidence="1" id="KW-1133">Transmembrane helix</keyword>
<dbReference type="Pfam" id="PF07963">
    <property type="entry name" value="N_methyl"/>
    <property type="match status" value="1"/>
</dbReference>
<keyword evidence="1" id="KW-0812">Transmembrane</keyword>
<dbReference type="AlphaFoldDB" id="A0A1F7GVK3"/>
<feature type="transmembrane region" description="Helical" evidence="1">
    <location>
        <begin position="16"/>
        <end position="37"/>
    </location>
</feature>
<dbReference type="InterPro" id="IPR045584">
    <property type="entry name" value="Pilin-like"/>
</dbReference>